<organism evidence="2 3">
    <name type="scientific">Pseudomonas parafulva</name>
    <dbReference type="NCBI Taxonomy" id="157782"/>
    <lineage>
        <taxon>Bacteria</taxon>
        <taxon>Pseudomonadati</taxon>
        <taxon>Pseudomonadota</taxon>
        <taxon>Gammaproteobacteria</taxon>
        <taxon>Pseudomonadales</taxon>
        <taxon>Pseudomonadaceae</taxon>
        <taxon>Pseudomonas</taxon>
    </lineage>
</organism>
<dbReference type="KEGG" id="ppv:NJ69_01730"/>
<feature type="transmembrane region" description="Helical" evidence="1">
    <location>
        <begin position="100"/>
        <end position="120"/>
    </location>
</feature>
<feature type="transmembrane region" description="Helical" evidence="1">
    <location>
        <begin position="31"/>
        <end position="55"/>
    </location>
</feature>
<evidence type="ECO:0000256" key="1">
    <source>
        <dbReference type="SAM" id="Phobius"/>
    </source>
</evidence>
<dbReference type="RefSeq" id="WP_029613360.1">
    <property type="nucleotide sequence ID" value="NZ_CP009747.1"/>
</dbReference>
<gene>
    <name evidence="2" type="ORF">DZC75_04445</name>
</gene>
<feature type="transmembrane region" description="Helical" evidence="1">
    <location>
        <begin position="76"/>
        <end position="94"/>
    </location>
</feature>
<evidence type="ECO:0000313" key="2">
    <source>
        <dbReference type="EMBL" id="AXO87296.1"/>
    </source>
</evidence>
<proteinExistence type="predicted"/>
<keyword evidence="1" id="KW-0812">Transmembrane</keyword>
<sequence length="134" mass="15145">MFYVQDAVLVFVLLGIPYAFLLKKAGLSPYWSLMFMIVPFGIPLGAWIGFPILALRAWPARNELPNRYFLAVPQNVTLVLLHLVMPIFSIFVILKKSGYSGWWCLTAVIPPAAFIMLWVIAFKKRTMQAPVAPC</sequence>
<dbReference type="EMBL" id="CP031641">
    <property type="protein sequence ID" value="AXO87296.1"/>
    <property type="molecule type" value="Genomic_DNA"/>
</dbReference>
<evidence type="ECO:0000313" key="3">
    <source>
        <dbReference type="Proteomes" id="UP000258127"/>
    </source>
</evidence>
<dbReference type="Proteomes" id="UP000258127">
    <property type="component" value="Chromosome"/>
</dbReference>
<accession>A0AAI8K8N9</accession>
<reference evidence="2 3" key="1">
    <citation type="submission" date="2018-08" db="EMBL/GenBank/DDBJ databases">
        <authorList>
            <person name="Lee Y."/>
            <person name="Kakembo D."/>
        </authorList>
    </citation>
    <scope>NUCLEOTIDE SEQUENCE [LARGE SCALE GENOMIC DNA]</scope>
    <source>
        <strain evidence="2 3">JBCS1880</strain>
    </source>
</reference>
<keyword evidence="1" id="KW-1133">Transmembrane helix</keyword>
<keyword evidence="1" id="KW-0472">Membrane</keyword>
<name>A0AAI8K8N9_9PSED</name>
<dbReference type="AlphaFoldDB" id="A0AAI8K8N9"/>
<protein>
    <submittedName>
        <fullName evidence="2">Uncharacterized protein</fullName>
    </submittedName>
</protein>
<keyword evidence="3" id="KW-1185">Reference proteome</keyword>